<organism evidence="9 11">
    <name type="scientific">Streptomyces antibioticus</name>
    <dbReference type="NCBI Taxonomy" id="1890"/>
    <lineage>
        <taxon>Bacteria</taxon>
        <taxon>Bacillati</taxon>
        <taxon>Actinomycetota</taxon>
        <taxon>Actinomycetes</taxon>
        <taxon>Kitasatosporales</taxon>
        <taxon>Streptomycetaceae</taxon>
        <taxon>Streptomyces</taxon>
    </lineage>
</organism>
<dbReference type="EMBL" id="LHQL01000014">
    <property type="protein sequence ID" value="OOQ46853.1"/>
    <property type="molecule type" value="Genomic_DNA"/>
</dbReference>
<dbReference type="GO" id="GO:0005525">
    <property type="term" value="F:GTP binding"/>
    <property type="evidence" value="ECO:0007669"/>
    <property type="project" value="UniProtKB-KW"/>
</dbReference>
<name>A0AAE6YCI2_STRAT</name>
<feature type="domain" description="Dynamin N-terminal" evidence="7">
    <location>
        <begin position="66"/>
        <end position="214"/>
    </location>
</feature>
<dbReference type="Proteomes" id="UP000190306">
    <property type="component" value="Chromosome"/>
</dbReference>
<evidence type="ECO:0000256" key="3">
    <source>
        <dbReference type="ARBA" id="ARBA00022801"/>
    </source>
</evidence>
<accession>A0AAE6YCI2</accession>
<dbReference type="InterPro" id="IPR027094">
    <property type="entry name" value="Mitofusin_fam"/>
</dbReference>
<feature type="compositionally biased region" description="Basic and acidic residues" evidence="6">
    <location>
        <begin position="7"/>
        <end position="20"/>
    </location>
</feature>
<reference evidence="9 11" key="2">
    <citation type="submission" date="2020-03" db="EMBL/GenBank/DDBJ databases">
        <title>Is there a link between lipid content and antibiotic production in Streptomyces?</title>
        <authorList>
            <person name="David M."/>
            <person name="Lejeune C."/>
            <person name="Abreu S."/>
            <person name="Thibessard A."/>
            <person name="Leblond P."/>
            <person name="Chaminade P."/>
            <person name="Virolle M.-J."/>
        </authorList>
    </citation>
    <scope>NUCLEOTIDE SEQUENCE [LARGE SCALE GENOMIC DNA]</scope>
    <source>
        <strain evidence="9 11">DSM 41481</strain>
    </source>
</reference>
<evidence type="ECO:0000313" key="10">
    <source>
        <dbReference type="Proteomes" id="UP000190306"/>
    </source>
</evidence>
<proteinExistence type="predicted"/>
<keyword evidence="10" id="KW-1185">Reference proteome</keyword>
<evidence type="ECO:0000256" key="4">
    <source>
        <dbReference type="ARBA" id="ARBA00023134"/>
    </source>
</evidence>
<dbReference type="PANTHER" id="PTHR10465:SF0">
    <property type="entry name" value="SARCALUMENIN"/>
    <property type="match status" value="1"/>
</dbReference>
<dbReference type="GO" id="GO:0016020">
    <property type="term" value="C:membrane"/>
    <property type="evidence" value="ECO:0007669"/>
    <property type="project" value="UniProtKB-SubCell"/>
</dbReference>
<dbReference type="GO" id="GO:0003924">
    <property type="term" value="F:GTPase activity"/>
    <property type="evidence" value="ECO:0007669"/>
    <property type="project" value="InterPro"/>
</dbReference>
<keyword evidence="4" id="KW-0342">GTP-binding</keyword>
<keyword evidence="5" id="KW-0472">Membrane</keyword>
<dbReference type="Proteomes" id="UP000502504">
    <property type="component" value="Chromosome"/>
</dbReference>
<evidence type="ECO:0000256" key="1">
    <source>
        <dbReference type="ARBA" id="ARBA00004370"/>
    </source>
</evidence>
<evidence type="ECO:0000256" key="2">
    <source>
        <dbReference type="ARBA" id="ARBA00022741"/>
    </source>
</evidence>
<dbReference type="RefSeq" id="WP_078635285.1">
    <property type="nucleotide sequence ID" value="NZ_CM007717.1"/>
</dbReference>
<dbReference type="EMBL" id="CP050692">
    <property type="protein sequence ID" value="QIT47156.1"/>
    <property type="molecule type" value="Genomic_DNA"/>
</dbReference>
<dbReference type="GO" id="GO:0008053">
    <property type="term" value="P:mitochondrial fusion"/>
    <property type="evidence" value="ECO:0007669"/>
    <property type="project" value="TreeGrafter"/>
</dbReference>
<evidence type="ECO:0000313" key="8">
    <source>
        <dbReference type="EMBL" id="OOQ46853.1"/>
    </source>
</evidence>
<dbReference type="Pfam" id="PF00350">
    <property type="entry name" value="Dynamin_N"/>
    <property type="match status" value="1"/>
</dbReference>
<gene>
    <name evidence="8" type="ORF">AFM16_29035</name>
    <name evidence="9" type="ORF">HCX60_29565</name>
</gene>
<sequence>MTAAHNPRPDDGGDGGREQGELCAAATDLVTTALKSLTPSPDPEPGSVVAALEAVRDRLAEGRLRIAVGGRMNAGKSTLVNALLGQRLAATAATECTMVVAWFRQGVQNKVRVQRLDGRAYDVPAHPGGGIPREPGRLGSPPDEIAELLVDVTSSELTRRHILIDTPGMDTLSGLDEVALRALSRADALLYVMPHPGAGDAEALQSLRRQAGSRMTAMNVLGVLSRIDELGSGTGTPWPRARRVAATYTTRLTGMVSHIVPVVGLLAQTAGGDEFTEDDTALLRQLTDVPPDVLEEALYSPEEFAEWTDGPLDRAARLRLLDLLGVYGIALAVGLLTGADGRPAVRGTGALLERLREESGLDALVREMDERFVSAADRLRAASALQSLDDLTLAAQAVPAAREAWAALRSGVTALRRHPLLRQTELGSALAELANGTLPLGDTETAALVALATGTDAASCLRLPPDAPAHDIARAAAREAAHWRTREASGPRAVRRHARTARELCEEFHFRNAHQSG</sequence>
<dbReference type="AlphaFoldDB" id="A0AAE6YCI2"/>
<dbReference type="PANTHER" id="PTHR10465">
    <property type="entry name" value="TRANSMEMBRANE GTPASE FZO1"/>
    <property type="match status" value="1"/>
</dbReference>
<dbReference type="InterPro" id="IPR045063">
    <property type="entry name" value="Dynamin_N"/>
</dbReference>
<dbReference type="SUPFAM" id="SSF52540">
    <property type="entry name" value="P-loop containing nucleoside triphosphate hydrolases"/>
    <property type="match status" value="1"/>
</dbReference>
<dbReference type="Gene3D" id="3.40.50.300">
    <property type="entry name" value="P-loop containing nucleotide triphosphate hydrolases"/>
    <property type="match status" value="1"/>
</dbReference>
<protein>
    <recommendedName>
        <fullName evidence="7">Dynamin N-terminal domain-containing protein</fullName>
    </recommendedName>
</protein>
<evidence type="ECO:0000256" key="6">
    <source>
        <dbReference type="SAM" id="MobiDB-lite"/>
    </source>
</evidence>
<evidence type="ECO:0000313" key="11">
    <source>
        <dbReference type="Proteomes" id="UP000502504"/>
    </source>
</evidence>
<feature type="region of interest" description="Disordered" evidence="6">
    <location>
        <begin position="1"/>
        <end position="20"/>
    </location>
</feature>
<evidence type="ECO:0000256" key="5">
    <source>
        <dbReference type="ARBA" id="ARBA00023136"/>
    </source>
</evidence>
<evidence type="ECO:0000313" key="9">
    <source>
        <dbReference type="EMBL" id="QIT47156.1"/>
    </source>
</evidence>
<keyword evidence="3" id="KW-0378">Hydrolase</keyword>
<keyword evidence="2" id="KW-0547">Nucleotide-binding</keyword>
<dbReference type="InterPro" id="IPR027417">
    <property type="entry name" value="P-loop_NTPase"/>
</dbReference>
<evidence type="ECO:0000259" key="7">
    <source>
        <dbReference type="Pfam" id="PF00350"/>
    </source>
</evidence>
<comment type="subcellular location">
    <subcellularLocation>
        <location evidence="1">Membrane</location>
    </subcellularLocation>
</comment>
<reference evidence="8 10" key="1">
    <citation type="submission" date="2015-07" db="EMBL/GenBank/DDBJ databases">
        <title>Draft Genome Sequence of Streptomyces antibioticus, IMRU 3720 reveals insights in the evolution of actinomycin biosynthetic gene clusters in Streptomyces.</title>
        <authorList>
            <person name="Crnovcic I."/>
            <person name="Ruckert C."/>
            <person name="Kalinowksi J."/>
            <person name="Keller U."/>
        </authorList>
    </citation>
    <scope>NUCLEOTIDE SEQUENCE [LARGE SCALE GENOMIC DNA]</scope>
    <source>
        <strain evidence="8 10">DSM 41481</strain>
    </source>
</reference>